<name>A0ABY2ARS1_9GAMM</name>
<reference evidence="2 3" key="1">
    <citation type="submission" date="2019-02" db="EMBL/GenBank/DDBJ databases">
        <title>Corallincola luteus sp. nov., a marine bacterium isolated from surface sediment of Bohai Sea in China.</title>
        <authorList>
            <person name="Ren Q."/>
        </authorList>
    </citation>
    <scope>NUCLEOTIDE SEQUENCE [LARGE SCALE GENOMIC DNA]</scope>
    <source>
        <strain evidence="2 3">DASS28</strain>
    </source>
</reference>
<dbReference type="RefSeq" id="WP_131414550.1">
    <property type="nucleotide sequence ID" value="NZ_SJXE01000001.1"/>
</dbReference>
<gene>
    <name evidence="2" type="ORF">EZV61_05250</name>
</gene>
<feature type="region of interest" description="Disordered" evidence="1">
    <location>
        <begin position="106"/>
        <end position="129"/>
    </location>
</feature>
<sequence length="129" mass="13629">MQIDSGAVASFSSFEPNRVQQPSVPDRQQIASQEPGVAENVQENRDTARQVAVGVAEVNTQQQTIDTYVNASTSSSDDGGSSVTAADVRDAQQAATERRATIEVLDRAQNGELGNPSVNPLGQLIDTTV</sequence>
<evidence type="ECO:0000313" key="3">
    <source>
        <dbReference type="Proteomes" id="UP000292554"/>
    </source>
</evidence>
<dbReference type="Proteomes" id="UP000292554">
    <property type="component" value="Unassembled WGS sequence"/>
</dbReference>
<feature type="region of interest" description="Disordered" evidence="1">
    <location>
        <begin position="70"/>
        <end position="94"/>
    </location>
</feature>
<feature type="compositionally biased region" description="Polar residues" evidence="1">
    <location>
        <begin position="116"/>
        <end position="129"/>
    </location>
</feature>
<protein>
    <recommendedName>
        <fullName evidence="4">Anti-sigma-28 factor FlgM C-terminal domain-containing protein</fullName>
    </recommendedName>
</protein>
<evidence type="ECO:0000256" key="1">
    <source>
        <dbReference type="SAM" id="MobiDB-lite"/>
    </source>
</evidence>
<accession>A0ABY2ARS1</accession>
<organism evidence="2 3">
    <name type="scientific">Corallincola luteus</name>
    <dbReference type="NCBI Taxonomy" id="1775177"/>
    <lineage>
        <taxon>Bacteria</taxon>
        <taxon>Pseudomonadati</taxon>
        <taxon>Pseudomonadota</taxon>
        <taxon>Gammaproteobacteria</taxon>
        <taxon>Alteromonadales</taxon>
        <taxon>Psychromonadaceae</taxon>
        <taxon>Corallincola</taxon>
    </lineage>
</organism>
<evidence type="ECO:0000313" key="2">
    <source>
        <dbReference type="EMBL" id="TCI05363.1"/>
    </source>
</evidence>
<dbReference type="EMBL" id="SJXE01000001">
    <property type="protein sequence ID" value="TCI05363.1"/>
    <property type="molecule type" value="Genomic_DNA"/>
</dbReference>
<evidence type="ECO:0008006" key="4">
    <source>
        <dbReference type="Google" id="ProtNLM"/>
    </source>
</evidence>
<keyword evidence="3" id="KW-1185">Reference proteome</keyword>
<proteinExistence type="predicted"/>
<feature type="compositionally biased region" description="Polar residues" evidence="1">
    <location>
        <begin position="10"/>
        <end position="23"/>
    </location>
</feature>
<comment type="caution">
    <text evidence="2">The sequence shown here is derived from an EMBL/GenBank/DDBJ whole genome shotgun (WGS) entry which is preliminary data.</text>
</comment>
<feature type="region of interest" description="Disordered" evidence="1">
    <location>
        <begin position="1"/>
        <end position="45"/>
    </location>
</feature>
<feature type="compositionally biased region" description="Low complexity" evidence="1">
    <location>
        <begin position="71"/>
        <end position="86"/>
    </location>
</feature>